<dbReference type="SUPFAM" id="SSF56219">
    <property type="entry name" value="DNase I-like"/>
    <property type="match status" value="1"/>
</dbReference>
<feature type="region of interest" description="Disordered" evidence="1">
    <location>
        <begin position="915"/>
        <end position="940"/>
    </location>
</feature>
<dbReference type="AlphaFoldDB" id="A0A7E4VR27"/>
<dbReference type="PROSITE" id="PS50878">
    <property type="entry name" value="RT_POL"/>
    <property type="match status" value="1"/>
</dbReference>
<dbReference type="InterPro" id="IPR043128">
    <property type="entry name" value="Rev_trsase/Diguanyl_cyclase"/>
</dbReference>
<evidence type="ECO:0000313" key="3">
    <source>
        <dbReference type="Proteomes" id="UP000492821"/>
    </source>
</evidence>
<feature type="region of interest" description="Disordered" evidence="1">
    <location>
        <begin position="1"/>
        <end position="35"/>
    </location>
</feature>
<reference evidence="4" key="2">
    <citation type="submission" date="2020-10" db="UniProtKB">
        <authorList>
            <consortium name="WormBaseParasite"/>
        </authorList>
    </citation>
    <scope>IDENTIFICATION</scope>
</reference>
<dbReference type="Pfam" id="PF03372">
    <property type="entry name" value="Exo_endo_phos"/>
    <property type="match status" value="1"/>
</dbReference>
<feature type="domain" description="Reverse transcriptase" evidence="2">
    <location>
        <begin position="516"/>
        <end position="782"/>
    </location>
</feature>
<dbReference type="PANTHER" id="PTHR47027">
    <property type="entry name" value="REVERSE TRANSCRIPTASE DOMAIN-CONTAINING PROTEIN"/>
    <property type="match status" value="1"/>
</dbReference>
<name>A0A7E4VR27_PANRE</name>
<accession>A0A7E4VR27</accession>
<keyword evidence="3" id="KW-1185">Reference proteome</keyword>
<dbReference type="InterPro" id="IPR000477">
    <property type="entry name" value="RT_dom"/>
</dbReference>
<proteinExistence type="predicted"/>
<dbReference type="InterPro" id="IPR043502">
    <property type="entry name" value="DNA/RNA_pol_sf"/>
</dbReference>
<organism evidence="3 4">
    <name type="scientific">Panagrellus redivivus</name>
    <name type="common">Microworm</name>
    <dbReference type="NCBI Taxonomy" id="6233"/>
    <lineage>
        <taxon>Eukaryota</taxon>
        <taxon>Metazoa</taxon>
        <taxon>Ecdysozoa</taxon>
        <taxon>Nematoda</taxon>
        <taxon>Chromadorea</taxon>
        <taxon>Rhabditida</taxon>
        <taxon>Tylenchina</taxon>
        <taxon>Panagrolaimomorpha</taxon>
        <taxon>Panagrolaimoidea</taxon>
        <taxon>Panagrolaimidae</taxon>
        <taxon>Panagrellus</taxon>
    </lineage>
</organism>
<dbReference type="Pfam" id="PF00078">
    <property type="entry name" value="RVT_1"/>
    <property type="match status" value="1"/>
</dbReference>
<dbReference type="Proteomes" id="UP000492821">
    <property type="component" value="Unassembled WGS sequence"/>
</dbReference>
<dbReference type="InterPro" id="IPR005135">
    <property type="entry name" value="Endo/exonuclease/phosphatase"/>
</dbReference>
<protein>
    <submittedName>
        <fullName evidence="4">Reverse transcriptase domain-containing protein</fullName>
    </submittedName>
</protein>
<evidence type="ECO:0000259" key="2">
    <source>
        <dbReference type="PROSITE" id="PS50878"/>
    </source>
</evidence>
<dbReference type="CDD" id="cd09076">
    <property type="entry name" value="L1-EN"/>
    <property type="match status" value="1"/>
</dbReference>
<dbReference type="Gene3D" id="3.30.70.270">
    <property type="match status" value="1"/>
</dbReference>
<evidence type="ECO:0000256" key="1">
    <source>
        <dbReference type="SAM" id="MobiDB-lite"/>
    </source>
</evidence>
<dbReference type="InterPro" id="IPR036691">
    <property type="entry name" value="Endo/exonu/phosph_ase_sf"/>
</dbReference>
<dbReference type="WBParaSite" id="Pan_g23608.t1">
    <property type="protein sequence ID" value="Pan_g23608.t1"/>
    <property type="gene ID" value="Pan_g23608"/>
</dbReference>
<dbReference type="Gene3D" id="3.60.10.10">
    <property type="entry name" value="Endonuclease/exonuclease/phosphatase"/>
    <property type="match status" value="1"/>
</dbReference>
<dbReference type="SUPFAM" id="SSF56672">
    <property type="entry name" value="DNA/RNA polymerases"/>
    <property type="match status" value="1"/>
</dbReference>
<dbReference type="PANTHER" id="PTHR47027:SF29">
    <property type="entry name" value="C2H2-TYPE DOMAIN-CONTAINING PROTEIN"/>
    <property type="match status" value="1"/>
</dbReference>
<sequence>MTPRKQYAVAGVQPGHQNNSIDVMKPENPKPKGRRHRFHVCTFNCRSIASQERMIALEQEADRIRFDVIGLSETRKPGRNHTILPDSGRHLYTSGNTDGTRSFAGVGFLISPEAHDKLTSVNYISNRLIQATFKLEKNKTLRITQVYAPTSNSDDDAYLDFLDKLNLALSPPAPYDMVVGDFNACVGAKEEGECATGKFAYGERNPRGQMLVDFCEADHLFVMNSRFKKHQSRKWTWQHPNGASRTEIDFVMCRYKCFLSNVSVIPSFAGSDHRLVRATVDIKARKRGKPKAPKQLPSYKTPELKAAVEMELARTPTFADPYAEYMALKDVLHRVSKVCANYEAKTEKISQETKDVLAKRRRLKHGSQNTPLAKIEYAETCKLARKLISRDIEAHYERIMVKAIQDNQIRKGKRATIQELPQMAQLNKADGTCATTTDELAEVLTEYYGELYADPEEPSYTQTPITDFAPLTATELKEVAKKMKPNAAPGLDHISSKVVKATMNELAPRMANTMQGFIQNGLFPSDLLTSNIILLPKKGNAAEIKNYRPISLLPVPYKTLTRVLTARTELQVRRFIPKEQAGFRRGFSTVDHVHVLCQLLEKCREWLIPCFMCFIDSEKAFDRLKRRKIYEALDKYDVDHGTSEVIKNIYANGTAVISLGNIKIPIKTSRGVRQGDSLSPLLFLLTLQSALDEVDWEKGGIQIGDEKLSWLGYADDIVLIASSVAELQSLLEDVSTKCEEVGLKMNATKTKWISTDENPPPLIHNDQEIERVNEFVYLGRLISYRQPYSKKTAMHMELSRRISAGWMAFRKVKKLLTSKTVSMTLKRKYFDQCILPAILYACETWTLTKNDAERIAVAQRRMERAMLGVKLSDKKSNEWIRLQTGTKDVVNCAKSRKEVFASKLKHHSGDRWTTRITNWTPDKKRPLGRPPKRWRDDLPG</sequence>
<dbReference type="GO" id="GO:0003824">
    <property type="term" value="F:catalytic activity"/>
    <property type="evidence" value="ECO:0007669"/>
    <property type="project" value="InterPro"/>
</dbReference>
<dbReference type="CDD" id="cd01650">
    <property type="entry name" value="RT_nLTR_like"/>
    <property type="match status" value="1"/>
</dbReference>
<reference evidence="3" key="1">
    <citation type="journal article" date="2013" name="Genetics">
        <title>The draft genome and transcriptome of Panagrellus redivivus are shaped by the harsh demands of a free-living lifestyle.</title>
        <authorList>
            <person name="Srinivasan J."/>
            <person name="Dillman A.R."/>
            <person name="Macchietto M.G."/>
            <person name="Heikkinen L."/>
            <person name="Lakso M."/>
            <person name="Fracchia K.M."/>
            <person name="Antoshechkin I."/>
            <person name="Mortazavi A."/>
            <person name="Wong G."/>
            <person name="Sternberg P.W."/>
        </authorList>
    </citation>
    <scope>NUCLEOTIDE SEQUENCE [LARGE SCALE GENOMIC DNA]</scope>
    <source>
        <strain evidence="3">MT8872</strain>
    </source>
</reference>
<evidence type="ECO:0000313" key="4">
    <source>
        <dbReference type="WBParaSite" id="Pan_g23608.t1"/>
    </source>
</evidence>